<dbReference type="Proteomes" id="UP000008694">
    <property type="component" value="Unassembled WGS sequence"/>
</dbReference>
<dbReference type="InterPro" id="IPR015915">
    <property type="entry name" value="Kelch-typ_b-propeller"/>
</dbReference>
<dbReference type="SUPFAM" id="SSF117281">
    <property type="entry name" value="Kelch motif"/>
    <property type="match status" value="1"/>
</dbReference>
<feature type="domain" description="FKB95-like N-terminal Kelch" evidence="2">
    <location>
        <begin position="28"/>
        <end position="196"/>
    </location>
</feature>
<dbReference type="InterPro" id="IPR057499">
    <property type="entry name" value="Kelch_FKB95"/>
</dbReference>
<sequence length="210" mass="23696">MPWLHSQFPTLLLPTFRVSWLLVLVSITFAASSSVFVLDCRSHTWSEAPSLREELKSLSASVLNGKIYVAGSCKDGDSNSLKNLFQVFDTETQIWDHVMCPPLAARRNVREVAYNSEESKFDLVGPGGMSDFMFSDSYCEIENVLYSVSKGELKWYDTEVRMWRNLEGLAGLPKFPQGANVRLANYGGKIAVLWQWWHLSKGDLVCQDCA</sequence>
<keyword evidence="1" id="KW-0812">Transmembrane</keyword>
<dbReference type="PANTHER" id="PTHR24414">
    <property type="entry name" value="F-BOX/KELCH-REPEAT PROTEIN SKIP4"/>
    <property type="match status" value="1"/>
</dbReference>
<dbReference type="EMBL" id="GL348717">
    <property type="protein sequence ID" value="EFH54245.1"/>
    <property type="molecule type" value="Genomic_DNA"/>
</dbReference>
<keyword evidence="1" id="KW-1133">Transmembrane helix</keyword>
<evidence type="ECO:0000259" key="2">
    <source>
        <dbReference type="Pfam" id="PF25210"/>
    </source>
</evidence>
<dbReference type="Gramene" id="scaffold_502566.1">
    <property type="protein sequence ID" value="scaffold_502566.1"/>
    <property type="gene ID" value="scaffold_502566.1"/>
</dbReference>
<dbReference type="AlphaFoldDB" id="D7LUV0"/>
<name>D7LUV0_ARALL</name>
<feature type="transmembrane region" description="Helical" evidence="1">
    <location>
        <begin position="20"/>
        <end position="38"/>
    </location>
</feature>
<dbReference type="InterPro" id="IPR050354">
    <property type="entry name" value="F-box/kelch-repeat_ARATH"/>
</dbReference>
<keyword evidence="1" id="KW-0472">Membrane</keyword>
<dbReference type="HOGENOM" id="CLU_1423392_0_0_1"/>
<dbReference type="Gene3D" id="2.120.10.80">
    <property type="entry name" value="Kelch-type beta propeller"/>
    <property type="match status" value="1"/>
</dbReference>
<gene>
    <name evidence="3" type="ORF">ARALYDRAFT_906862</name>
</gene>
<organism evidence="4">
    <name type="scientific">Arabidopsis lyrata subsp. lyrata</name>
    <name type="common">Lyre-leaved rock-cress</name>
    <dbReference type="NCBI Taxonomy" id="81972"/>
    <lineage>
        <taxon>Eukaryota</taxon>
        <taxon>Viridiplantae</taxon>
        <taxon>Streptophyta</taxon>
        <taxon>Embryophyta</taxon>
        <taxon>Tracheophyta</taxon>
        <taxon>Spermatophyta</taxon>
        <taxon>Magnoliopsida</taxon>
        <taxon>eudicotyledons</taxon>
        <taxon>Gunneridae</taxon>
        <taxon>Pentapetalae</taxon>
        <taxon>rosids</taxon>
        <taxon>malvids</taxon>
        <taxon>Brassicales</taxon>
        <taxon>Brassicaceae</taxon>
        <taxon>Camelineae</taxon>
        <taxon>Arabidopsis</taxon>
    </lineage>
</organism>
<protein>
    <recommendedName>
        <fullName evidence="2">FKB95-like N-terminal Kelch domain-containing protein</fullName>
    </recommendedName>
</protein>
<evidence type="ECO:0000313" key="3">
    <source>
        <dbReference type="EMBL" id="EFH54245.1"/>
    </source>
</evidence>
<proteinExistence type="predicted"/>
<dbReference type="Pfam" id="PF25210">
    <property type="entry name" value="Kelch_FKB95"/>
    <property type="match status" value="1"/>
</dbReference>
<dbReference type="eggNOG" id="KOG1072">
    <property type="taxonomic scope" value="Eukaryota"/>
</dbReference>
<dbReference type="PANTHER" id="PTHR24414:SF184">
    <property type="entry name" value="GALACTOSE OXIDASE_KELCH REPEAT SUPERFAMILY PROTEIN"/>
    <property type="match status" value="1"/>
</dbReference>
<reference evidence="4" key="1">
    <citation type="journal article" date="2011" name="Nat. Genet.">
        <title>The Arabidopsis lyrata genome sequence and the basis of rapid genome size change.</title>
        <authorList>
            <person name="Hu T.T."/>
            <person name="Pattyn P."/>
            <person name="Bakker E.G."/>
            <person name="Cao J."/>
            <person name="Cheng J.-F."/>
            <person name="Clark R.M."/>
            <person name="Fahlgren N."/>
            <person name="Fawcett J.A."/>
            <person name="Grimwood J."/>
            <person name="Gundlach H."/>
            <person name="Haberer G."/>
            <person name="Hollister J.D."/>
            <person name="Ossowski S."/>
            <person name="Ottilar R.P."/>
            <person name="Salamov A.A."/>
            <person name="Schneeberger K."/>
            <person name="Spannagl M."/>
            <person name="Wang X."/>
            <person name="Yang L."/>
            <person name="Nasrallah M.E."/>
            <person name="Bergelson J."/>
            <person name="Carrington J.C."/>
            <person name="Gaut B.S."/>
            <person name="Schmutz J."/>
            <person name="Mayer K.F.X."/>
            <person name="Van de Peer Y."/>
            <person name="Grigoriev I.V."/>
            <person name="Nordborg M."/>
            <person name="Weigel D."/>
            <person name="Guo Y.-L."/>
        </authorList>
    </citation>
    <scope>NUCLEOTIDE SEQUENCE [LARGE SCALE GENOMIC DNA]</scope>
    <source>
        <strain evidence="4">cv. MN47</strain>
    </source>
</reference>
<evidence type="ECO:0000256" key="1">
    <source>
        <dbReference type="SAM" id="Phobius"/>
    </source>
</evidence>
<keyword evidence="4" id="KW-1185">Reference proteome</keyword>
<accession>D7LUV0</accession>
<evidence type="ECO:0000313" key="4">
    <source>
        <dbReference type="Proteomes" id="UP000008694"/>
    </source>
</evidence>